<evidence type="ECO:0000256" key="2">
    <source>
        <dbReference type="ARBA" id="ARBA00023027"/>
    </source>
</evidence>
<evidence type="ECO:0000259" key="3">
    <source>
        <dbReference type="Pfam" id="PF03446"/>
    </source>
</evidence>
<feature type="domain" description="3-hydroxyisobutyrate dehydrogenase-like NAD-binding" evidence="4">
    <location>
        <begin position="155"/>
        <end position="274"/>
    </location>
</feature>
<dbReference type="AlphaFoldDB" id="A0A381NM49"/>
<evidence type="ECO:0000313" key="5">
    <source>
        <dbReference type="EMBL" id="SUZ55655.1"/>
    </source>
</evidence>
<protein>
    <recommendedName>
        <fullName evidence="6">6-phosphogluconate dehydrogenase NADP-binding domain-containing protein</fullName>
    </recommendedName>
</protein>
<gene>
    <name evidence="5" type="ORF">METZ01_LOCUS8509</name>
</gene>
<organism evidence="5">
    <name type="scientific">marine metagenome</name>
    <dbReference type="NCBI Taxonomy" id="408172"/>
    <lineage>
        <taxon>unclassified sequences</taxon>
        <taxon>metagenomes</taxon>
        <taxon>ecological metagenomes</taxon>
    </lineage>
</organism>
<keyword evidence="1" id="KW-0560">Oxidoreductase</keyword>
<proteinExistence type="predicted"/>
<dbReference type="PANTHER" id="PTHR43060:SF15">
    <property type="entry name" value="3-HYDROXYISOBUTYRATE DEHYDROGENASE-LIKE 1, MITOCHONDRIAL-RELATED"/>
    <property type="match status" value="1"/>
</dbReference>
<feature type="domain" description="6-phosphogluconate dehydrogenase NADP-binding" evidence="3">
    <location>
        <begin position="1"/>
        <end position="152"/>
    </location>
</feature>
<dbReference type="Gene3D" id="3.40.50.720">
    <property type="entry name" value="NAD(P)-binding Rossmann-like Domain"/>
    <property type="match status" value="1"/>
</dbReference>
<dbReference type="InterPro" id="IPR036291">
    <property type="entry name" value="NAD(P)-bd_dom_sf"/>
</dbReference>
<name>A0A381NM49_9ZZZZ</name>
<dbReference type="Pfam" id="PF14833">
    <property type="entry name" value="NAD_binding_11"/>
    <property type="match status" value="1"/>
</dbReference>
<dbReference type="InterPro" id="IPR013328">
    <property type="entry name" value="6PGD_dom2"/>
</dbReference>
<evidence type="ECO:0008006" key="6">
    <source>
        <dbReference type="Google" id="ProtNLM"/>
    </source>
</evidence>
<sequence>MGGPMARNLLKAGHDVVVHNRTRDREESLATEGATRAESPAIAARDVNVVLTCVSDTPDVERVLLDPEIGAINEMRDGGLVIDCSSIAPAATREIAKQFSEKGIGYVDAPVSGGSEGAIKGTLAIMCGGSESDFERAKPVLEVLGAKITHIGSVGAGQIAKVANQVVIAGTFLALGEALTLASKAGADPEKVVEAIGGGVAGSWILQNRSGNMLNDTYPLGFRTRLHRKDLGIALETARAFEVPVQIASLVATIEDGLIAQGFGDEDMSNLARYVRKGAGVPDGPMGDR</sequence>
<evidence type="ECO:0000259" key="4">
    <source>
        <dbReference type="Pfam" id="PF14833"/>
    </source>
</evidence>
<keyword evidence="2" id="KW-0520">NAD</keyword>
<accession>A0A381NM49</accession>
<dbReference type="GO" id="GO:0051287">
    <property type="term" value="F:NAD binding"/>
    <property type="evidence" value="ECO:0007669"/>
    <property type="project" value="InterPro"/>
</dbReference>
<dbReference type="InterPro" id="IPR006115">
    <property type="entry name" value="6PGDH_NADP-bd"/>
</dbReference>
<dbReference type="GO" id="GO:0050661">
    <property type="term" value="F:NADP binding"/>
    <property type="evidence" value="ECO:0007669"/>
    <property type="project" value="InterPro"/>
</dbReference>
<dbReference type="Gene3D" id="1.10.1040.10">
    <property type="entry name" value="N-(1-d-carboxylethyl)-l-norvaline Dehydrogenase, domain 2"/>
    <property type="match status" value="1"/>
</dbReference>
<dbReference type="EMBL" id="UINC01000454">
    <property type="protein sequence ID" value="SUZ55655.1"/>
    <property type="molecule type" value="Genomic_DNA"/>
</dbReference>
<evidence type="ECO:0000256" key="1">
    <source>
        <dbReference type="ARBA" id="ARBA00023002"/>
    </source>
</evidence>
<dbReference type="SUPFAM" id="SSF51735">
    <property type="entry name" value="NAD(P)-binding Rossmann-fold domains"/>
    <property type="match status" value="1"/>
</dbReference>
<dbReference type="Pfam" id="PF03446">
    <property type="entry name" value="NAD_binding_2"/>
    <property type="match status" value="1"/>
</dbReference>
<dbReference type="PANTHER" id="PTHR43060">
    <property type="entry name" value="3-HYDROXYISOBUTYRATE DEHYDROGENASE-LIKE 1, MITOCHONDRIAL-RELATED"/>
    <property type="match status" value="1"/>
</dbReference>
<dbReference type="InterPro" id="IPR029154">
    <property type="entry name" value="HIBADH-like_NADP-bd"/>
</dbReference>
<reference evidence="5" key="1">
    <citation type="submission" date="2018-05" db="EMBL/GenBank/DDBJ databases">
        <authorList>
            <person name="Lanie J.A."/>
            <person name="Ng W.-L."/>
            <person name="Kazmierczak K.M."/>
            <person name="Andrzejewski T.M."/>
            <person name="Davidsen T.M."/>
            <person name="Wayne K.J."/>
            <person name="Tettelin H."/>
            <person name="Glass J.I."/>
            <person name="Rusch D."/>
            <person name="Podicherti R."/>
            <person name="Tsui H.-C.T."/>
            <person name="Winkler M.E."/>
        </authorList>
    </citation>
    <scope>NUCLEOTIDE SEQUENCE</scope>
</reference>
<dbReference type="InterPro" id="IPR015815">
    <property type="entry name" value="HIBADH-related"/>
</dbReference>
<dbReference type="GO" id="GO:0016491">
    <property type="term" value="F:oxidoreductase activity"/>
    <property type="evidence" value="ECO:0007669"/>
    <property type="project" value="UniProtKB-KW"/>
</dbReference>
<dbReference type="InterPro" id="IPR008927">
    <property type="entry name" value="6-PGluconate_DH-like_C_sf"/>
</dbReference>
<dbReference type="PIRSF" id="PIRSF000103">
    <property type="entry name" value="HIBADH"/>
    <property type="match status" value="1"/>
</dbReference>
<dbReference type="SUPFAM" id="SSF48179">
    <property type="entry name" value="6-phosphogluconate dehydrogenase C-terminal domain-like"/>
    <property type="match status" value="1"/>
</dbReference>